<comment type="function">
    <text evidence="5">Involved in formation and maintenance of cell shape.</text>
</comment>
<evidence type="ECO:0000256" key="5">
    <source>
        <dbReference type="PIRNR" id="PIRNR038471"/>
    </source>
</evidence>
<dbReference type="InterPro" id="IPR042177">
    <property type="entry name" value="Cell/Rod_1"/>
</dbReference>
<dbReference type="Gene3D" id="2.40.10.340">
    <property type="entry name" value="Rod shape-determining protein MreC, domain 1"/>
    <property type="match status" value="1"/>
</dbReference>
<dbReference type="InterPro" id="IPR042175">
    <property type="entry name" value="Cell/Rod_MreC_2"/>
</dbReference>
<evidence type="ECO:0000256" key="4">
    <source>
        <dbReference type="ARBA" id="ARBA00032089"/>
    </source>
</evidence>
<dbReference type="Pfam" id="PF04085">
    <property type="entry name" value="MreC"/>
    <property type="match status" value="1"/>
</dbReference>
<dbReference type="OrthoDB" id="9792313at2"/>
<feature type="domain" description="Rod shape-determining protein MreC beta-barrel core" evidence="6">
    <location>
        <begin position="113"/>
        <end position="257"/>
    </location>
</feature>
<dbReference type="Gene3D" id="2.40.10.350">
    <property type="entry name" value="Rod shape-determining protein MreC, domain 2"/>
    <property type="match status" value="1"/>
</dbReference>
<evidence type="ECO:0000256" key="2">
    <source>
        <dbReference type="ARBA" id="ARBA00013855"/>
    </source>
</evidence>
<dbReference type="Proteomes" id="UP000063234">
    <property type="component" value="Chromosome"/>
</dbReference>
<comment type="similarity">
    <text evidence="1 5">Belongs to the MreC family.</text>
</comment>
<dbReference type="RefSeq" id="WP_068549738.1">
    <property type="nucleotide sequence ID" value="NZ_AP013035.1"/>
</dbReference>
<keyword evidence="8" id="KW-1185">Reference proteome</keyword>
<accession>A0A0S3QTS9</accession>
<evidence type="ECO:0000256" key="3">
    <source>
        <dbReference type="ARBA" id="ARBA00022960"/>
    </source>
</evidence>
<gene>
    <name evidence="7" type="primary">mreC</name>
    <name evidence="7" type="ORF">TST_0943</name>
</gene>
<dbReference type="InterPro" id="IPR055342">
    <property type="entry name" value="MreC_beta-barrel_core"/>
</dbReference>
<organism evidence="7 8">
    <name type="scientific">Thermosulfidibacter takaii (strain DSM 17441 / JCM 13301 / NBRC 103674 / ABI70S6)</name>
    <dbReference type="NCBI Taxonomy" id="1298851"/>
    <lineage>
        <taxon>Bacteria</taxon>
        <taxon>Pseudomonadati</taxon>
        <taxon>Thermosulfidibacterota</taxon>
        <taxon>Thermosulfidibacteria</taxon>
        <taxon>Thermosulfidibacterales</taxon>
        <taxon>Thermosulfidibacteraceae</taxon>
    </lineage>
</organism>
<dbReference type="AlphaFoldDB" id="A0A0S3QTS9"/>
<dbReference type="GO" id="GO:0005886">
    <property type="term" value="C:plasma membrane"/>
    <property type="evidence" value="ECO:0007669"/>
    <property type="project" value="TreeGrafter"/>
</dbReference>
<reference evidence="8" key="1">
    <citation type="journal article" date="2018" name="Science">
        <title>A primordial and reversible TCA cycle in a facultatively chemolithoautotrophic thermophile.</title>
        <authorList>
            <person name="Nunoura T."/>
            <person name="Chikaraishi Y."/>
            <person name="Izaki R."/>
            <person name="Suwa T."/>
            <person name="Sato T."/>
            <person name="Harada T."/>
            <person name="Mori K."/>
            <person name="Kato Y."/>
            <person name="Miyazaki M."/>
            <person name="Shimamura S."/>
            <person name="Yanagawa K."/>
            <person name="Shuto A."/>
            <person name="Ohkouchi N."/>
            <person name="Fujita N."/>
            <person name="Takaki Y."/>
            <person name="Atomi H."/>
            <person name="Takai K."/>
        </authorList>
    </citation>
    <scope>NUCLEOTIDE SEQUENCE [LARGE SCALE GENOMIC DNA]</scope>
    <source>
        <strain evidence="8">DSM 17441 / JCM 13301 / NBRC 103674 / ABI70S6</strain>
    </source>
</reference>
<dbReference type="STRING" id="1298851.TST_0943"/>
<protein>
    <recommendedName>
        <fullName evidence="2 5">Cell shape-determining protein MreC</fullName>
    </recommendedName>
    <alternativeName>
        <fullName evidence="4 5">Cell shape protein MreC</fullName>
    </alternativeName>
</protein>
<dbReference type="PIRSF" id="PIRSF038471">
    <property type="entry name" value="MreC"/>
    <property type="match status" value="1"/>
</dbReference>
<evidence type="ECO:0000313" key="8">
    <source>
        <dbReference type="Proteomes" id="UP000063234"/>
    </source>
</evidence>
<dbReference type="KEGG" id="ttk:TST_0943"/>
<name>A0A0S3QTS9_THET7</name>
<dbReference type="InterPro" id="IPR007221">
    <property type="entry name" value="MreC"/>
</dbReference>
<evidence type="ECO:0000313" key="7">
    <source>
        <dbReference type="EMBL" id="BAT71743.1"/>
    </source>
</evidence>
<sequence>MKKETATFIILIILSIALITARIQVNTISTLPEVISTKIIYLFQNVKKEGGETVRSIVEASKILEENKKLLTENMALKQKIALCNSLKAENLKLQKLLGIKQHYNVKILPARVLGWSGDYWQLRFILDKGAKDGVKKGMAVVGSNGIVGQIREVFDSYSIAMSVIDPEFSAHVEDTRSKVRGVARGNGRIILVDYIPKNMDIRVGDLLVSTGIGGIFPTGLYLGRVSKVAKSLEESFLIVEAVPTDRLENNKFVLIMGEGIATQKKD</sequence>
<dbReference type="GO" id="GO:0008360">
    <property type="term" value="P:regulation of cell shape"/>
    <property type="evidence" value="ECO:0007669"/>
    <property type="project" value="UniProtKB-KW"/>
</dbReference>
<dbReference type="EMBL" id="AP013035">
    <property type="protein sequence ID" value="BAT71743.1"/>
    <property type="molecule type" value="Genomic_DNA"/>
</dbReference>
<evidence type="ECO:0000256" key="1">
    <source>
        <dbReference type="ARBA" id="ARBA00009369"/>
    </source>
</evidence>
<evidence type="ECO:0000259" key="6">
    <source>
        <dbReference type="Pfam" id="PF04085"/>
    </source>
</evidence>
<dbReference type="PANTHER" id="PTHR34138:SF1">
    <property type="entry name" value="CELL SHAPE-DETERMINING PROTEIN MREC"/>
    <property type="match status" value="1"/>
</dbReference>
<keyword evidence="3 5" id="KW-0133">Cell shape</keyword>
<dbReference type="PANTHER" id="PTHR34138">
    <property type="entry name" value="CELL SHAPE-DETERMINING PROTEIN MREC"/>
    <property type="match status" value="1"/>
</dbReference>
<dbReference type="NCBIfam" id="TIGR00219">
    <property type="entry name" value="mreC"/>
    <property type="match status" value="1"/>
</dbReference>
<proteinExistence type="inferred from homology"/>